<accession>A0A397T8Y6</accession>
<name>A0A397T8Y6_9GLOM</name>
<dbReference type="EMBL" id="QKYT01000075">
    <property type="protein sequence ID" value="RIA94703.1"/>
    <property type="molecule type" value="Genomic_DNA"/>
</dbReference>
<dbReference type="SMART" id="SM00974">
    <property type="entry name" value="T5orf172"/>
    <property type="match status" value="1"/>
</dbReference>
<dbReference type="PANTHER" id="PTHR28094:SF1">
    <property type="entry name" value="MEIOTICALLY UP-REGULATED GENE 113 PROTEIN"/>
    <property type="match status" value="1"/>
</dbReference>
<evidence type="ECO:0000259" key="1">
    <source>
        <dbReference type="SMART" id="SM00974"/>
    </source>
</evidence>
<dbReference type="AlphaFoldDB" id="A0A397T8Y6"/>
<feature type="domain" description="Bacteriophage T5 Orf172 DNA-binding" evidence="1">
    <location>
        <begin position="28"/>
        <end position="143"/>
    </location>
</feature>
<dbReference type="InterPro" id="IPR053006">
    <property type="entry name" value="Meiosis_regulatory"/>
</dbReference>
<keyword evidence="3" id="KW-1185">Reference proteome</keyword>
<gene>
    <name evidence="2" type="ORF">C1645_542590</name>
</gene>
<sequence length="165" mass="19138">MEKPIADKDEPGFIYAYRLLEGPNSEKNSQYTLYKVGRTTNVHRRLYQWAKQCGYSPELIEMFPNVDIISSFSSQETLLIDSESELLETIPRCKYTHRAERLIHIELGARFKADLEKCSTCGNLHREWFKVTAHALGNGIMHGWDDVRKVIVHWVSYVERVYGVG</sequence>
<dbReference type="STRING" id="658196.A0A397T8Y6"/>
<evidence type="ECO:0000313" key="2">
    <source>
        <dbReference type="EMBL" id="RIA94703.1"/>
    </source>
</evidence>
<dbReference type="OrthoDB" id="2417614at2759"/>
<evidence type="ECO:0000313" key="3">
    <source>
        <dbReference type="Proteomes" id="UP000265703"/>
    </source>
</evidence>
<dbReference type="Proteomes" id="UP000265703">
    <property type="component" value="Unassembled WGS sequence"/>
</dbReference>
<organism evidence="2 3">
    <name type="scientific">Glomus cerebriforme</name>
    <dbReference type="NCBI Taxonomy" id="658196"/>
    <lineage>
        <taxon>Eukaryota</taxon>
        <taxon>Fungi</taxon>
        <taxon>Fungi incertae sedis</taxon>
        <taxon>Mucoromycota</taxon>
        <taxon>Glomeromycotina</taxon>
        <taxon>Glomeromycetes</taxon>
        <taxon>Glomerales</taxon>
        <taxon>Glomeraceae</taxon>
        <taxon>Glomus</taxon>
    </lineage>
</organism>
<proteinExistence type="predicted"/>
<comment type="caution">
    <text evidence="2">The sequence shown here is derived from an EMBL/GenBank/DDBJ whole genome shotgun (WGS) entry which is preliminary data.</text>
</comment>
<dbReference type="InterPro" id="IPR018306">
    <property type="entry name" value="Phage_T5_Orf172_DNA-bd"/>
</dbReference>
<protein>
    <recommendedName>
        <fullName evidence="1">Bacteriophage T5 Orf172 DNA-binding domain-containing protein</fullName>
    </recommendedName>
</protein>
<dbReference type="PANTHER" id="PTHR28094">
    <property type="entry name" value="MEIOTICALLY UP-REGULATED GENE 113 PROTEIN"/>
    <property type="match status" value="1"/>
</dbReference>
<reference evidence="2 3" key="1">
    <citation type="submission" date="2018-06" db="EMBL/GenBank/DDBJ databases">
        <title>Comparative genomics reveals the genomic features of Rhizophagus irregularis, R. cerebriforme, R. diaphanum and Gigaspora rosea, and their symbiotic lifestyle signature.</title>
        <authorList>
            <person name="Morin E."/>
            <person name="San Clemente H."/>
            <person name="Chen E.C.H."/>
            <person name="De La Providencia I."/>
            <person name="Hainaut M."/>
            <person name="Kuo A."/>
            <person name="Kohler A."/>
            <person name="Murat C."/>
            <person name="Tang N."/>
            <person name="Roy S."/>
            <person name="Loubradou J."/>
            <person name="Henrissat B."/>
            <person name="Grigoriev I.V."/>
            <person name="Corradi N."/>
            <person name="Roux C."/>
            <person name="Martin F.M."/>
        </authorList>
    </citation>
    <scope>NUCLEOTIDE SEQUENCE [LARGE SCALE GENOMIC DNA]</scope>
    <source>
        <strain evidence="2 3">DAOM 227022</strain>
    </source>
</reference>
<dbReference type="Pfam" id="PF10544">
    <property type="entry name" value="T5orf172"/>
    <property type="match status" value="1"/>
</dbReference>